<protein>
    <submittedName>
        <fullName evidence="1">Uncharacterized protein</fullName>
    </submittedName>
</protein>
<organism evidence="1 2">
    <name type="scientific">Vallitalea pronyensis</name>
    <dbReference type="NCBI Taxonomy" id="1348613"/>
    <lineage>
        <taxon>Bacteria</taxon>
        <taxon>Bacillati</taxon>
        <taxon>Bacillota</taxon>
        <taxon>Clostridia</taxon>
        <taxon>Lachnospirales</taxon>
        <taxon>Vallitaleaceae</taxon>
        <taxon>Vallitalea</taxon>
    </lineage>
</organism>
<dbReference type="EMBL" id="CP058649">
    <property type="protein sequence ID" value="QUI24910.1"/>
    <property type="molecule type" value="Genomic_DNA"/>
</dbReference>
<gene>
    <name evidence="1" type="ORF">HZI73_22630</name>
</gene>
<dbReference type="RefSeq" id="WP_212695610.1">
    <property type="nucleotide sequence ID" value="NZ_CP058649.1"/>
</dbReference>
<dbReference type="Pfam" id="PF20462">
    <property type="entry name" value="DUF6715"/>
    <property type="match status" value="1"/>
</dbReference>
<reference evidence="1" key="1">
    <citation type="submission" date="2020-07" db="EMBL/GenBank/DDBJ databases">
        <title>Vallitalea pronyensis genome.</title>
        <authorList>
            <person name="Postec A."/>
        </authorList>
    </citation>
    <scope>NUCLEOTIDE SEQUENCE</scope>
    <source>
        <strain evidence="1">FatNI3</strain>
    </source>
</reference>
<name>A0A8J8SIG6_9FIRM</name>
<dbReference type="InterPro" id="IPR046563">
    <property type="entry name" value="DUF6715"/>
</dbReference>
<proteinExistence type="predicted"/>
<dbReference type="KEGG" id="vpy:HZI73_22630"/>
<sequence length="191" mass="22317">MRKYIAILILVSLGVILFVVFDNQTSEDNEEKSLMTSGDRLLDDLKEDYEGTLLNIRDLQKTPQQVIKFNNTVMKKLYGHDISEDDIELLLKVQRVLYDEELLEKNPKDVHYQRAKEEIQAFEDSDTKIIGYDIQEDQQEKDGMVMIKVVFYLNKVGSNGEIYEEFLLVEKEGLWKIKGWQTTQEFIVVGD</sequence>
<keyword evidence="2" id="KW-1185">Reference proteome</keyword>
<dbReference type="AlphaFoldDB" id="A0A8J8SIG6"/>
<evidence type="ECO:0000313" key="2">
    <source>
        <dbReference type="Proteomes" id="UP000683246"/>
    </source>
</evidence>
<dbReference type="Proteomes" id="UP000683246">
    <property type="component" value="Chromosome"/>
</dbReference>
<evidence type="ECO:0000313" key="1">
    <source>
        <dbReference type="EMBL" id="QUI24910.1"/>
    </source>
</evidence>
<accession>A0A8J8SIG6</accession>